<dbReference type="SUPFAM" id="SSF53850">
    <property type="entry name" value="Periplasmic binding protein-like II"/>
    <property type="match status" value="1"/>
</dbReference>
<evidence type="ECO:0000313" key="8">
    <source>
        <dbReference type="EMBL" id="PSW24405.1"/>
    </source>
</evidence>
<evidence type="ECO:0000259" key="6">
    <source>
        <dbReference type="Pfam" id="PF00496"/>
    </source>
</evidence>
<protein>
    <submittedName>
        <fullName evidence="8">SgrR family transcriptional regulator</fullName>
    </submittedName>
</protein>
<name>A0A2T3P6Z1_9GAMM</name>
<feature type="domain" description="Transcriptional regulator SgrR N-terminal HTH" evidence="7">
    <location>
        <begin position="5"/>
        <end position="119"/>
    </location>
</feature>
<evidence type="ECO:0000256" key="3">
    <source>
        <dbReference type="ARBA" id="ARBA00023125"/>
    </source>
</evidence>
<dbReference type="RefSeq" id="WP_107302702.1">
    <property type="nucleotide sequence ID" value="NZ_AP024853.1"/>
</dbReference>
<dbReference type="GO" id="GO:0003677">
    <property type="term" value="F:DNA binding"/>
    <property type="evidence" value="ECO:0007669"/>
    <property type="project" value="UniProtKB-KW"/>
</dbReference>
<reference evidence="8 9" key="1">
    <citation type="submission" date="2018-01" db="EMBL/GenBank/DDBJ databases">
        <title>Whole genome sequencing of Histamine producing bacteria.</title>
        <authorList>
            <person name="Butler K."/>
        </authorList>
    </citation>
    <scope>NUCLEOTIDE SEQUENCE [LARGE SCALE GENOMIC DNA]</scope>
    <source>
        <strain evidence="8 9">DSM 24669</strain>
    </source>
</reference>
<dbReference type="PANTHER" id="PTHR30290:SF72">
    <property type="entry name" value="HTH-TYPE TRANSCRIPTIONAL REGULATOR SGRR"/>
    <property type="match status" value="1"/>
</dbReference>
<evidence type="ECO:0000256" key="1">
    <source>
        <dbReference type="ARBA" id="ARBA00022491"/>
    </source>
</evidence>
<dbReference type="NCBIfam" id="NF010149">
    <property type="entry name" value="PRK13626.1"/>
    <property type="match status" value="1"/>
</dbReference>
<dbReference type="Gene3D" id="3.40.190.10">
    <property type="entry name" value="Periplasmic binding protein-like II"/>
    <property type="match status" value="1"/>
</dbReference>
<dbReference type="InterPro" id="IPR000914">
    <property type="entry name" value="SBP_5_dom"/>
</dbReference>
<evidence type="ECO:0000313" key="9">
    <source>
        <dbReference type="Proteomes" id="UP000240481"/>
    </source>
</evidence>
<dbReference type="InterPro" id="IPR025370">
    <property type="entry name" value="SgrR_HTH_N"/>
</dbReference>
<keyword evidence="9" id="KW-1185">Reference proteome</keyword>
<dbReference type="Pfam" id="PF12793">
    <property type="entry name" value="SgrR_N"/>
    <property type="match status" value="1"/>
</dbReference>
<keyword evidence="2" id="KW-0805">Transcription regulation</keyword>
<keyword evidence="4" id="KW-0010">Activator</keyword>
<dbReference type="Proteomes" id="UP000240481">
    <property type="component" value="Unassembled WGS sequence"/>
</dbReference>
<dbReference type="GO" id="GO:0015833">
    <property type="term" value="P:peptide transport"/>
    <property type="evidence" value="ECO:0007669"/>
    <property type="project" value="TreeGrafter"/>
</dbReference>
<dbReference type="EMBL" id="PYLZ01000005">
    <property type="protein sequence ID" value="PSW24405.1"/>
    <property type="molecule type" value="Genomic_DNA"/>
</dbReference>
<keyword evidence="1" id="KW-0678">Repressor</keyword>
<evidence type="ECO:0000259" key="7">
    <source>
        <dbReference type="Pfam" id="PF12793"/>
    </source>
</evidence>
<keyword evidence="5" id="KW-0804">Transcription</keyword>
<dbReference type="Pfam" id="PF00496">
    <property type="entry name" value="SBP_bac_5"/>
    <property type="match status" value="1"/>
</dbReference>
<dbReference type="PANTHER" id="PTHR30290">
    <property type="entry name" value="PERIPLASMIC BINDING COMPONENT OF ABC TRANSPORTER"/>
    <property type="match status" value="1"/>
</dbReference>
<evidence type="ECO:0000256" key="4">
    <source>
        <dbReference type="ARBA" id="ARBA00023159"/>
    </source>
</evidence>
<dbReference type="InterPro" id="IPR039424">
    <property type="entry name" value="SBP_5"/>
</dbReference>
<dbReference type="CDD" id="cd08507">
    <property type="entry name" value="PBP2_SgrR_like"/>
    <property type="match status" value="1"/>
</dbReference>
<dbReference type="GO" id="GO:1904680">
    <property type="term" value="F:peptide transmembrane transporter activity"/>
    <property type="evidence" value="ECO:0007669"/>
    <property type="project" value="TreeGrafter"/>
</dbReference>
<proteinExistence type="predicted"/>
<comment type="caution">
    <text evidence="8">The sequence shown here is derived from an EMBL/GenBank/DDBJ whole genome shotgun (WGS) entry which is preliminary data.</text>
</comment>
<sequence length="564" mass="64516">MSGQRLKTQFHRLYSHFSGQDSDTTLQDIAEILFCTRRNVRMVMNKMADKGWIDWHPAVGRGKQSRLVFHSTDNELQQSYARKLVAQGKLEPALEALNNDANMLAQLIQEQLGVSTQQGKQVVRLPYYRSFGDLNPLLPLRRSEQHIVRQVFSGLTRIDEIKEEVEGDLAHHWEALSPRHWRFYLRPAVRFHNGKLLQCQDVIATLNAVKQQRLFKHIQTIESIAAHTIDIHLKRDDVHLPILLADTLAVIQPEEMLTHRDPDALPIGTGAYKVIQNDKQRLKLEAFDQYYGFRAMIDIVDIWILAGFDVFYLKPDSEEQEVGKRAISSRLHLDEGCNYLMYNRQTGLANNQDWLTYFSQRFSTLAMQCLLDQSKFSELRLVNAYGLLPGWVHNPAVSVSAVKPPAKRTVTIAHLQDHPIYPLIVEKMSQLLGEDGLKVKVLALTTAEMLSGKQASRVDIWISGMSVFTKREDAILPWLYNFDHLYRAMPADDFKAMDALIAKWRSDSTLAFPAHDIGLLLVQNQQIQPLFHAWLGVDNTGELQGMTANSLGWFDFTAVWKKPV</sequence>
<keyword evidence="3" id="KW-0238">DNA-binding</keyword>
<evidence type="ECO:0000256" key="5">
    <source>
        <dbReference type="ARBA" id="ARBA00023163"/>
    </source>
</evidence>
<accession>A0A2T3P6Z1</accession>
<dbReference type="AlphaFoldDB" id="A0A2T3P6Z1"/>
<gene>
    <name evidence="8" type="ORF">C9I94_10195</name>
</gene>
<dbReference type="InterPro" id="IPR023767">
    <property type="entry name" value="Tscrpt_reg_SgrR"/>
</dbReference>
<dbReference type="OrthoDB" id="5894719at2"/>
<feature type="domain" description="Solute-binding protein family 5" evidence="6">
    <location>
        <begin position="164"/>
        <end position="304"/>
    </location>
</feature>
<evidence type="ECO:0000256" key="2">
    <source>
        <dbReference type="ARBA" id="ARBA00023015"/>
    </source>
</evidence>
<organism evidence="8 9">
    <name type="scientific">Photobacterium swingsii</name>
    <dbReference type="NCBI Taxonomy" id="680026"/>
    <lineage>
        <taxon>Bacteria</taxon>
        <taxon>Pseudomonadati</taxon>
        <taxon>Pseudomonadota</taxon>
        <taxon>Gammaproteobacteria</taxon>
        <taxon>Vibrionales</taxon>
        <taxon>Vibrionaceae</taxon>
        <taxon>Photobacterium</taxon>
    </lineage>
</organism>